<evidence type="ECO:0000259" key="1">
    <source>
        <dbReference type="PROSITE" id="PS51352"/>
    </source>
</evidence>
<dbReference type="SUPFAM" id="SSF52833">
    <property type="entry name" value="Thioredoxin-like"/>
    <property type="match status" value="1"/>
</dbReference>
<evidence type="ECO:0000313" key="2">
    <source>
        <dbReference type="EMBL" id="MEZ2738019.1"/>
    </source>
</evidence>
<gene>
    <name evidence="2" type="ORF">ACBP88_00880</name>
</gene>
<organism evidence="2 3">
    <name type="scientific">Comamonas jiangduensis</name>
    <dbReference type="NCBI Taxonomy" id="1194168"/>
    <lineage>
        <taxon>Bacteria</taxon>
        <taxon>Pseudomonadati</taxon>
        <taxon>Pseudomonadota</taxon>
        <taxon>Betaproteobacteria</taxon>
        <taxon>Burkholderiales</taxon>
        <taxon>Comamonadaceae</taxon>
        <taxon>Comamonas</taxon>
    </lineage>
</organism>
<protein>
    <submittedName>
        <fullName evidence="2">Thioredoxin family protein</fullName>
    </submittedName>
</protein>
<dbReference type="Proteomes" id="UP001567350">
    <property type="component" value="Unassembled WGS sequence"/>
</dbReference>
<comment type="caution">
    <text evidence="2">The sequence shown here is derived from an EMBL/GenBank/DDBJ whole genome shotgun (WGS) entry which is preliminary data.</text>
</comment>
<keyword evidence="3" id="KW-1185">Reference proteome</keyword>
<evidence type="ECO:0000313" key="3">
    <source>
        <dbReference type="Proteomes" id="UP001567350"/>
    </source>
</evidence>
<dbReference type="Pfam" id="PF00085">
    <property type="entry name" value="Thioredoxin"/>
    <property type="match status" value="1"/>
</dbReference>
<dbReference type="Gene3D" id="3.40.30.10">
    <property type="entry name" value="Glutaredoxin"/>
    <property type="match status" value="1"/>
</dbReference>
<dbReference type="PROSITE" id="PS51352">
    <property type="entry name" value="THIOREDOXIN_2"/>
    <property type="match status" value="1"/>
</dbReference>
<feature type="domain" description="Thioredoxin" evidence="1">
    <location>
        <begin position="1"/>
        <end position="116"/>
    </location>
</feature>
<dbReference type="EMBL" id="JBGJLR010000001">
    <property type="protein sequence ID" value="MEZ2738019.1"/>
    <property type="molecule type" value="Genomic_DNA"/>
</dbReference>
<dbReference type="InterPro" id="IPR013766">
    <property type="entry name" value="Thioredoxin_domain"/>
</dbReference>
<dbReference type="InterPro" id="IPR036249">
    <property type="entry name" value="Thioredoxin-like_sf"/>
</dbReference>
<accession>A0ABV4I839</accession>
<name>A0ABV4I839_9BURK</name>
<dbReference type="CDD" id="cd02947">
    <property type="entry name" value="TRX_family"/>
    <property type="match status" value="1"/>
</dbReference>
<reference evidence="2 3" key="1">
    <citation type="submission" date="2024-08" db="EMBL/GenBank/DDBJ databases">
        <authorList>
            <person name="Feng Z."/>
            <person name="Ronholm J."/>
        </authorList>
    </citation>
    <scope>NUCLEOTIDE SEQUENCE [LARGE SCALE GENOMIC DNA]</scope>
    <source>
        <strain evidence="2 3">4-AB0-8</strain>
    </source>
</reference>
<sequence>MRAASAPSWQAVADGAALQQVLHKPLALVLWGGAHCGVCQAIKPRLAQQVAAHFPQLPLYSVDCAQAPAACAQHGVFSLPVLRLMVDGRVALDYARVFGLQQVLSDMQRVLQQWADAQPR</sequence>
<proteinExistence type="predicted"/>
<dbReference type="RefSeq" id="WP_370890034.1">
    <property type="nucleotide sequence ID" value="NZ_JBGJLR010000001.1"/>
</dbReference>